<evidence type="ECO:0000313" key="2">
    <source>
        <dbReference type="EMBL" id="POR47709.1"/>
    </source>
</evidence>
<dbReference type="OrthoDB" id="1956004at2"/>
<dbReference type="GO" id="GO:0030246">
    <property type="term" value="F:carbohydrate binding"/>
    <property type="evidence" value="ECO:0007669"/>
    <property type="project" value="UniProtKB-KW"/>
</dbReference>
<dbReference type="RefSeq" id="WP_103706731.1">
    <property type="nucleotide sequence ID" value="NZ_PQGA01000017.1"/>
</dbReference>
<dbReference type="Gene3D" id="3.40.720.10">
    <property type="entry name" value="Alkaline Phosphatase, subunit A"/>
    <property type="match status" value="2"/>
</dbReference>
<keyword evidence="3" id="KW-1185">Reference proteome</keyword>
<gene>
    <name evidence="2" type="ORF">B0G62_11784</name>
</gene>
<dbReference type="Gene3D" id="2.60.120.200">
    <property type="match status" value="1"/>
</dbReference>
<comment type="caution">
    <text evidence="2">The sequence shown here is derived from an EMBL/GenBank/DDBJ whole genome shotgun (WGS) entry which is preliminary data.</text>
</comment>
<reference evidence="2 3" key="1">
    <citation type="submission" date="2018-01" db="EMBL/GenBank/DDBJ databases">
        <title>Genomic Encyclopedia of Type Strains, Phase III (KMG-III): the genomes of soil and plant-associated and newly described type strains.</title>
        <authorList>
            <person name="Whitman W."/>
        </authorList>
    </citation>
    <scope>NUCLEOTIDE SEQUENCE [LARGE SCALE GENOMIC DNA]</scope>
    <source>
        <strain evidence="2 3">JCM 18070</strain>
    </source>
</reference>
<sequence>MTRQAARSAVAAATVQALCGLALAGALAGCGGEATQSSGTPVNSSATNNATGNISASGTGSNTALVNKMLVIELDGVTYNALTTAIAAGKLPNLAKLNFAPAYSGGVNSTLSQQPNLDTPGWATLVTGTWADRHQINSDASGQALHAPTVFSMLKAAGAGTLGAAVDSPGFAAILAADQNAGYLDSVVNCASVDSCVTKQGLSMIDNGYSLVVAQYHSAQDAALNWGLNSSNYASTLTQLDSAVGTLIAETAQRSGENWLVMVSASHGLNAAGGTDGLPLAPESTSFIGMNVQGNARTGSSAAPTSLADLYTRASIADITPTLLAWRSALPGAATYALDGGELTGQQPVSQLGGVTGSDNASTVLTWTAPSAGAITVLRDGQQIATLPAGTTTFTDSNLGVSTTGAYTFNYAVAAGAAPVASLIRVAYVAPPPPPPPPPPLATTLTNGLSTYYPFGALPAIDRMSASTLAAWATDADGGSLTADPFGGKGLKIDTSIVDSNGFDGYRLQQTNDVTTQAQFTLGFWFMTSCQNLTGNGTPILSNKNYYSGGNAGIAIGLFPGSSTSCNVRFNIGDGSTRNDMNSATVTANKWAYVALTIDTTGKTMTGYVFDPVLGEQKYTTSVTANVAKLPGLGVFGLNEDGTGQYYMNACKDTPPYTAGKCAATPPDVQSFGDLAFWKRTVTEAELQTVYGSGKPLSTLLP</sequence>
<dbReference type="Pfam" id="PF13385">
    <property type="entry name" value="Laminin_G_3"/>
    <property type="match status" value="1"/>
</dbReference>
<dbReference type="SUPFAM" id="SSF49899">
    <property type="entry name" value="Concanavalin A-like lectins/glucanases"/>
    <property type="match status" value="1"/>
</dbReference>
<dbReference type="Proteomes" id="UP000237381">
    <property type="component" value="Unassembled WGS sequence"/>
</dbReference>
<keyword evidence="2" id="KW-0430">Lectin</keyword>
<evidence type="ECO:0000256" key="1">
    <source>
        <dbReference type="SAM" id="SignalP"/>
    </source>
</evidence>
<dbReference type="EMBL" id="PQGA01000017">
    <property type="protein sequence ID" value="POR47709.1"/>
    <property type="molecule type" value="Genomic_DNA"/>
</dbReference>
<proteinExistence type="predicted"/>
<dbReference type="AlphaFoldDB" id="A0A2S4LZD7"/>
<accession>A0A2S4LZD7</accession>
<feature type="chain" id="PRO_5015751427" evidence="1">
    <location>
        <begin position="25"/>
        <end position="702"/>
    </location>
</feature>
<dbReference type="SUPFAM" id="SSF53649">
    <property type="entry name" value="Alkaline phosphatase-like"/>
    <property type="match status" value="1"/>
</dbReference>
<organism evidence="2 3">
    <name type="scientific">Paraburkholderia eburnea</name>
    <dbReference type="NCBI Taxonomy" id="1189126"/>
    <lineage>
        <taxon>Bacteria</taxon>
        <taxon>Pseudomonadati</taxon>
        <taxon>Pseudomonadota</taxon>
        <taxon>Betaproteobacteria</taxon>
        <taxon>Burkholderiales</taxon>
        <taxon>Burkholderiaceae</taxon>
        <taxon>Paraburkholderia</taxon>
    </lineage>
</organism>
<dbReference type="InterPro" id="IPR013320">
    <property type="entry name" value="ConA-like_dom_sf"/>
</dbReference>
<keyword evidence="1" id="KW-0732">Signal</keyword>
<name>A0A2S4LZD7_9BURK</name>
<evidence type="ECO:0000313" key="3">
    <source>
        <dbReference type="Proteomes" id="UP000237381"/>
    </source>
</evidence>
<protein>
    <submittedName>
        <fullName evidence="2">Concanavalin A-like lectin/glucanase superfamily protein</fullName>
    </submittedName>
</protein>
<dbReference type="PROSITE" id="PS51257">
    <property type="entry name" value="PROKAR_LIPOPROTEIN"/>
    <property type="match status" value="1"/>
</dbReference>
<feature type="signal peptide" evidence="1">
    <location>
        <begin position="1"/>
        <end position="24"/>
    </location>
</feature>
<dbReference type="InterPro" id="IPR017850">
    <property type="entry name" value="Alkaline_phosphatase_core_sf"/>
</dbReference>